<dbReference type="SUPFAM" id="SSF101912">
    <property type="entry name" value="Sema domain"/>
    <property type="match status" value="1"/>
</dbReference>
<gene>
    <name evidence="5" type="ORF">MATL_G00220510</name>
</gene>
<evidence type="ECO:0000313" key="6">
    <source>
        <dbReference type="Proteomes" id="UP001046870"/>
    </source>
</evidence>
<dbReference type="PANTHER" id="PTHR11036:SF72">
    <property type="entry name" value="SEMAPHORIN-4F"/>
    <property type="match status" value="1"/>
</dbReference>
<feature type="signal peptide" evidence="3">
    <location>
        <begin position="1"/>
        <end position="24"/>
    </location>
</feature>
<dbReference type="EMBL" id="JAFDVH010000020">
    <property type="protein sequence ID" value="KAG7458455.1"/>
    <property type="molecule type" value="Genomic_DNA"/>
</dbReference>
<dbReference type="AlphaFoldDB" id="A0A9D3PI70"/>
<evidence type="ECO:0000256" key="1">
    <source>
        <dbReference type="ARBA" id="ARBA00023180"/>
    </source>
</evidence>
<keyword evidence="6" id="KW-1185">Reference proteome</keyword>
<dbReference type="GO" id="GO:0007411">
    <property type="term" value="P:axon guidance"/>
    <property type="evidence" value="ECO:0007669"/>
    <property type="project" value="TreeGrafter"/>
</dbReference>
<evidence type="ECO:0000256" key="2">
    <source>
        <dbReference type="PROSITE-ProRule" id="PRU00352"/>
    </source>
</evidence>
<name>A0A9D3PI70_MEGAT</name>
<dbReference type="GO" id="GO:0001755">
    <property type="term" value="P:neural crest cell migration"/>
    <property type="evidence" value="ECO:0007669"/>
    <property type="project" value="TreeGrafter"/>
</dbReference>
<evidence type="ECO:0000259" key="4">
    <source>
        <dbReference type="PROSITE" id="PS51004"/>
    </source>
</evidence>
<dbReference type="InterPro" id="IPR036352">
    <property type="entry name" value="Semap_dom_sf"/>
</dbReference>
<keyword evidence="3" id="KW-0732">Signal</keyword>
<evidence type="ECO:0000256" key="3">
    <source>
        <dbReference type="SAM" id="SignalP"/>
    </source>
</evidence>
<sequence length="279" mass="30537">MKASANAVAPALLCYCLLSRCATGAFDGYGGAMLGSLQFPGVWNISSALLSAVSGTLYLGARDTLLSVDAASLSSKQEAIVWKVPEEKRQLCMNKGKTEADCHNYILVLEFVEKDRIYACGTYAFDPQCAFINTVDFSLQREAGGGVRMEAGKGKCPFDPRQRHTTVMADGVLYSATTNNFMGTMPLISRATGPERERVRTEESSSWLSEPEFVSAALVRENAAGDDEKIYFFFSEVAEEYDLYMKVKTARVARVCKGDVGGMKVLQKRWTSFLKAGLV</sequence>
<dbReference type="InterPro" id="IPR015943">
    <property type="entry name" value="WD40/YVTN_repeat-like_dom_sf"/>
</dbReference>
<feature type="domain" description="Sema" evidence="4">
    <location>
        <begin position="20"/>
        <end position="279"/>
    </location>
</feature>
<dbReference type="GO" id="GO:0030335">
    <property type="term" value="P:positive regulation of cell migration"/>
    <property type="evidence" value="ECO:0007669"/>
    <property type="project" value="TreeGrafter"/>
</dbReference>
<protein>
    <recommendedName>
        <fullName evidence="4">Sema domain-containing protein</fullName>
    </recommendedName>
</protein>
<dbReference type="GO" id="GO:0030215">
    <property type="term" value="F:semaphorin receptor binding"/>
    <property type="evidence" value="ECO:0007669"/>
    <property type="project" value="InterPro"/>
</dbReference>
<dbReference type="InterPro" id="IPR001627">
    <property type="entry name" value="Semap_dom"/>
</dbReference>
<dbReference type="OrthoDB" id="9988752at2759"/>
<comment type="caution">
    <text evidence="5">The sequence shown here is derived from an EMBL/GenBank/DDBJ whole genome shotgun (WGS) entry which is preliminary data.</text>
</comment>
<comment type="caution">
    <text evidence="2">Lacks conserved residue(s) required for the propagation of feature annotation.</text>
</comment>
<dbReference type="GO" id="GO:0071526">
    <property type="term" value="P:semaphorin-plexin signaling pathway"/>
    <property type="evidence" value="ECO:0007669"/>
    <property type="project" value="TreeGrafter"/>
</dbReference>
<dbReference type="SMART" id="SM00630">
    <property type="entry name" value="Sema"/>
    <property type="match status" value="1"/>
</dbReference>
<keyword evidence="1" id="KW-0325">Glycoprotein</keyword>
<dbReference type="Gene3D" id="2.130.10.10">
    <property type="entry name" value="YVTN repeat-like/Quinoprotein amine dehydrogenase"/>
    <property type="match status" value="1"/>
</dbReference>
<dbReference type="PANTHER" id="PTHR11036">
    <property type="entry name" value="SEMAPHORIN"/>
    <property type="match status" value="1"/>
</dbReference>
<evidence type="ECO:0000313" key="5">
    <source>
        <dbReference type="EMBL" id="KAG7458455.1"/>
    </source>
</evidence>
<accession>A0A9D3PI70</accession>
<reference evidence="5" key="1">
    <citation type="submission" date="2021-01" db="EMBL/GenBank/DDBJ databases">
        <authorList>
            <person name="Zahm M."/>
            <person name="Roques C."/>
            <person name="Cabau C."/>
            <person name="Klopp C."/>
            <person name="Donnadieu C."/>
            <person name="Jouanno E."/>
            <person name="Lampietro C."/>
            <person name="Louis A."/>
            <person name="Herpin A."/>
            <person name="Echchiki A."/>
            <person name="Berthelot C."/>
            <person name="Parey E."/>
            <person name="Roest-Crollius H."/>
            <person name="Braasch I."/>
            <person name="Postlethwait J."/>
            <person name="Bobe J."/>
            <person name="Montfort J."/>
            <person name="Bouchez O."/>
            <person name="Begum T."/>
            <person name="Mejri S."/>
            <person name="Adams A."/>
            <person name="Chen W.-J."/>
            <person name="Guiguen Y."/>
        </authorList>
    </citation>
    <scope>NUCLEOTIDE SEQUENCE</scope>
    <source>
        <strain evidence="5">YG-15Mar2019-1</strain>
        <tissue evidence="5">Brain</tissue>
    </source>
</reference>
<dbReference type="Proteomes" id="UP001046870">
    <property type="component" value="Chromosome 20"/>
</dbReference>
<dbReference type="GO" id="GO:0005886">
    <property type="term" value="C:plasma membrane"/>
    <property type="evidence" value="ECO:0007669"/>
    <property type="project" value="TreeGrafter"/>
</dbReference>
<organism evidence="5 6">
    <name type="scientific">Megalops atlanticus</name>
    <name type="common">Tarpon</name>
    <name type="synonym">Clupea gigantea</name>
    <dbReference type="NCBI Taxonomy" id="7932"/>
    <lineage>
        <taxon>Eukaryota</taxon>
        <taxon>Metazoa</taxon>
        <taxon>Chordata</taxon>
        <taxon>Craniata</taxon>
        <taxon>Vertebrata</taxon>
        <taxon>Euteleostomi</taxon>
        <taxon>Actinopterygii</taxon>
        <taxon>Neopterygii</taxon>
        <taxon>Teleostei</taxon>
        <taxon>Elopiformes</taxon>
        <taxon>Megalopidae</taxon>
        <taxon>Megalops</taxon>
    </lineage>
</organism>
<feature type="chain" id="PRO_5038516644" description="Sema domain-containing protein" evidence="3">
    <location>
        <begin position="25"/>
        <end position="279"/>
    </location>
</feature>
<proteinExistence type="predicted"/>
<dbReference type="InterPro" id="IPR027231">
    <property type="entry name" value="Semaphorin"/>
</dbReference>
<dbReference type="PROSITE" id="PS51004">
    <property type="entry name" value="SEMA"/>
    <property type="match status" value="1"/>
</dbReference>
<dbReference type="GO" id="GO:0045499">
    <property type="term" value="F:chemorepellent activity"/>
    <property type="evidence" value="ECO:0007669"/>
    <property type="project" value="TreeGrafter"/>
</dbReference>